<evidence type="ECO:0000256" key="1">
    <source>
        <dbReference type="SAM" id="MobiDB-lite"/>
    </source>
</evidence>
<evidence type="ECO:0000313" key="3">
    <source>
        <dbReference type="EMBL" id="OWP62153.1"/>
    </source>
</evidence>
<evidence type="ECO:0000313" key="4">
    <source>
        <dbReference type="Proteomes" id="UP000197277"/>
    </source>
</evidence>
<proteinExistence type="predicted"/>
<accession>A0A246FHZ3</accession>
<dbReference type="AlphaFoldDB" id="A0A246FHZ3"/>
<keyword evidence="2" id="KW-1133">Transmembrane helix</keyword>
<feature type="transmembrane region" description="Helical" evidence="2">
    <location>
        <begin position="32"/>
        <end position="53"/>
    </location>
</feature>
<organism evidence="3 4">
    <name type="scientific">Hymenobacter amundsenii</name>
    <dbReference type="NCBI Taxonomy" id="2006685"/>
    <lineage>
        <taxon>Bacteria</taxon>
        <taxon>Pseudomonadati</taxon>
        <taxon>Bacteroidota</taxon>
        <taxon>Cytophagia</taxon>
        <taxon>Cytophagales</taxon>
        <taxon>Hymenobacteraceae</taxon>
        <taxon>Hymenobacter</taxon>
    </lineage>
</organism>
<dbReference type="Proteomes" id="UP000197277">
    <property type="component" value="Unassembled WGS sequence"/>
</dbReference>
<feature type="transmembrane region" description="Helical" evidence="2">
    <location>
        <begin position="73"/>
        <end position="92"/>
    </location>
</feature>
<feature type="region of interest" description="Disordered" evidence="1">
    <location>
        <begin position="134"/>
        <end position="153"/>
    </location>
</feature>
<reference evidence="3 4" key="1">
    <citation type="submission" date="2017-06" db="EMBL/GenBank/DDBJ databases">
        <title>Hymenobacter amundsenii sp. nov. isolated from regoliths in Antarctica.</title>
        <authorList>
            <person name="Sedlacek I."/>
            <person name="Kralova S."/>
            <person name="Pantucek R."/>
            <person name="Svec P."/>
            <person name="Holochova P."/>
            <person name="Stankova E."/>
            <person name="Vrbovska V."/>
            <person name="Busse H.-J."/>
        </authorList>
    </citation>
    <scope>NUCLEOTIDE SEQUENCE [LARGE SCALE GENOMIC DNA]</scope>
    <source>
        <strain evidence="3 4">CCM 8682</strain>
    </source>
</reference>
<keyword evidence="2" id="KW-0812">Transmembrane</keyword>
<dbReference type="EMBL" id="NIRR01000031">
    <property type="protein sequence ID" value="OWP62153.1"/>
    <property type="molecule type" value="Genomic_DNA"/>
</dbReference>
<keyword evidence="4" id="KW-1185">Reference proteome</keyword>
<keyword evidence="2" id="KW-0472">Membrane</keyword>
<comment type="caution">
    <text evidence="3">The sequence shown here is derived from an EMBL/GenBank/DDBJ whole genome shotgun (WGS) entry which is preliminary data.</text>
</comment>
<sequence>MGAGSWFLASGAINQEPKTKNQKPPQMNRSLWLLRGLKILLFGLLFVVLASYVTMRLWNWLLPELFRLPLISIWQALGLLVLSRILFGGWGGRGGRAKWARHRRQWKQQVESRLDCLSPEEKEKFRQKMEGICTGPPAWMRRRPSESDQSASV</sequence>
<evidence type="ECO:0000256" key="2">
    <source>
        <dbReference type="SAM" id="Phobius"/>
    </source>
</evidence>
<protein>
    <submittedName>
        <fullName evidence="3">Uncharacterized protein</fullName>
    </submittedName>
</protein>
<name>A0A246FHZ3_9BACT</name>
<gene>
    <name evidence="3" type="ORF">CDA63_15580</name>
</gene>